<proteinExistence type="predicted"/>
<dbReference type="RefSeq" id="XP_024767551.1">
    <property type="nucleotide sequence ID" value="XM_024918050.1"/>
</dbReference>
<evidence type="ECO:0000256" key="1">
    <source>
        <dbReference type="ARBA" id="ARBA00023242"/>
    </source>
</evidence>
<organism evidence="3 4">
    <name type="scientific">Trichoderma harzianum CBS 226.95</name>
    <dbReference type="NCBI Taxonomy" id="983964"/>
    <lineage>
        <taxon>Eukaryota</taxon>
        <taxon>Fungi</taxon>
        <taxon>Dikarya</taxon>
        <taxon>Ascomycota</taxon>
        <taxon>Pezizomycotina</taxon>
        <taxon>Sordariomycetes</taxon>
        <taxon>Hypocreomycetidae</taxon>
        <taxon>Hypocreales</taxon>
        <taxon>Hypocreaceae</taxon>
        <taxon>Trichoderma</taxon>
    </lineage>
</organism>
<gene>
    <name evidence="3" type="ORF">M431DRAFT_501696</name>
</gene>
<dbReference type="GO" id="GO:0008270">
    <property type="term" value="F:zinc ion binding"/>
    <property type="evidence" value="ECO:0007669"/>
    <property type="project" value="InterPro"/>
</dbReference>
<name>A0A2T3ZSU3_TRIHA</name>
<dbReference type="STRING" id="983964.A0A2T3ZSU3"/>
<evidence type="ECO:0000313" key="3">
    <source>
        <dbReference type="EMBL" id="PTB47874.1"/>
    </source>
</evidence>
<feature type="domain" description="Xylanolytic transcriptional activator regulatory" evidence="2">
    <location>
        <begin position="25"/>
        <end position="77"/>
    </location>
</feature>
<evidence type="ECO:0000259" key="2">
    <source>
        <dbReference type="Pfam" id="PF04082"/>
    </source>
</evidence>
<dbReference type="InterPro" id="IPR007219">
    <property type="entry name" value="XnlR_reg_dom"/>
</dbReference>
<evidence type="ECO:0000313" key="4">
    <source>
        <dbReference type="Proteomes" id="UP000241690"/>
    </source>
</evidence>
<dbReference type="GeneID" id="36626619"/>
<sequence length="292" mass="33492">MASQDVPTGPTLLLLETPHQKQLTELYFRNFHGYWPILHQQTFRNTTQPPKVMQAVLTVGLWTVDEPDTRSQAGIFHDAILRCLDKDLFNVKDGYGLPRPPRQEYLPDLQAFAISLGLAVYRGIHTFPSSIINGKHLGKLFHGTGVFDQERIDAENLNPVTREQYQRCTLRLPLALFKIQVHLNSLLINNFPQFKPFEYLAPRMLNVRVPSPERLWEGDISDLFGENECNVLISSMFLDSARPNDYKNLSLVIAWDFTLGMVLGCFLTRHPGETYVALIQRITPFLDFHITK</sequence>
<dbReference type="Pfam" id="PF04082">
    <property type="entry name" value="Fungal_trans"/>
    <property type="match status" value="1"/>
</dbReference>
<dbReference type="GO" id="GO:0006351">
    <property type="term" value="P:DNA-templated transcription"/>
    <property type="evidence" value="ECO:0007669"/>
    <property type="project" value="InterPro"/>
</dbReference>
<dbReference type="GO" id="GO:0003677">
    <property type="term" value="F:DNA binding"/>
    <property type="evidence" value="ECO:0007669"/>
    <property type="project" value="InterPro"/>
</dbReference>
<dbReference type="EMBL" id="KZ679706">
    <property type="protein sequence ID" value="PTB47874.1"/>
    <property type="molecule type" value="Genomic_DNA"/>
</dbReference>
<reference evidence="3 4" key="1">
    <citation type="submission" date="2016-07" db="EMBL/GenBank/DDBJ databases">
        <title>Multiple horizontal gene transfer events from other fungi enriched the ability of initially mycotrophic Trichoderma (Ascomycota) to feed on dead plant biomass.</title>
        <authorList>
            <consortium name="DOE Joint Genome Institute"/>
            <person name="Aerts A."/>
            <person name="Atanasova L."/>
            <person name="Chenthamara K."/>
            <person name="Zhang J."/>
            <person name="Grujic M."/>
            <person name="Henrissat B."/>
            <person name="Kuo A."/>
            <person name="Salamov A."/>
            <person name="Lipzen A."/>
            <person name="Labutti K."/>
            <person name="Barry K."/>
            <person name="Miao Y."/>
            <person name="Rahimi M.J."/>
            <person name="Shen Q."/>
            <person name="Grigoriev I.V."/>
            <person name="Kubicek C.P."/>
            <person name="Druzhinina I.S."/>
        </authorList>
    </citation>
    <scope>NUCLEOTIDE SEQUENCE [LARGE SCALE GENOMIC DNA]</scope>
    <source>
        <strain evidence="3 4">CBS 226.95</strain>
    </source>
</reference>
<keyword evidence="1" id="KW-0539">Nucleus</keyword>
<dbReference type="CDD" id="cd12148">
    <property type="entry name" value="fungal_TF_MHR"/>
    <property type="match status" value="1"/>
</dbReference>
<dbReference type="Proteomes" id="UP000241690">
    <property type="component" value="Unassembled WGS sequence"/>
</dbReference>
<protein>
    <recommendedName>
        <fullName evidence="2">Xylanolytic transcriptional activator regulatory domain-containing protein</fullName>
    </recommendedName>
</protein>
<keyword evidence="4" id="KW-1185">Reference proteome</keyword>
<dbReference type="AlphaFoldDB" id="A0A2T3ZSU3"/>
<accession>A0A2T3ZSU3</accession>